<name>A0A9K3I356_HELAN</name>
<keyword evidence="1" id="KW-0472">Membrane</keyword>
<organism evidence="2 3">
    <name type="scientific">Helianthus annuus</name>
    <name type="common">Common sunflower</name>
    <dbReference type="NCBI Taxonomy" id="4232"/>
    <lineage>
        <taxon>Eukaryota</taxon>
        <taxon>Viridiplantae</taxon>
        <taxon>Streptophyta</taxon>
        <taxon>Embryophyta</taxon>
        <taxon>Tracheophyta</taxon>
        <taxon>Spermatophyta</taxon>
        <taxon>Magnoliopsida</taxon>
        <taxon>eudicotyledons</taxon>
        <taxon>Gunneridae</taxon>
        <taxon>Pentapetalae</taxon>
        <taxon>asterids</taxon>
        <taxon>campanulids</taxon>
        <taxon>Asterales</taxon>
        <taxon>Asteraceae</taxon>
        <taxon>Asteroideae</taxon>
        <taxon>Heliantheae alliance</taxon>
        <taxon>Heliantheae</taxon>
        <taxon>Helianthus</taxon>
    </lineage>
</organism>
<feature type="transmembrane region" description="Helical" evidence="1">
    <location>
        <begin position="12"/>
        <end position="37"/>
    </location>
</feature>
<evidence type="ECO:0000313" key="2">
    <source>
        <dbReference type="EMBL" id="KAF5789145.1"/>
    </source>
</evidence>
<reference evidence="2" key="2">
    <citation type="submission" date="2020-06" db="EMBL/GenBank/DDBJ databases">
        <title>Helianthus annuus Genome sequencing and assembly Release 2.</title>
        <authorList>
            <person name="Gouzy J."/>
            <person name="Langlade N."/>
            <person name="Munos S."/>
        </authorList>
    </citation>
    <scope>NUCLEOTIDE SEQUENCE</scope>
    <source>
        <tissue evidence="2">Leaves</tissue>
    </source>
</reference>
<dbReference type="AlphaFoldDB" id="A0A9K3I356"/>
<protein>
    <submittedName>
        <fullName evidence="2">Uncharacterized protein</fullName>
    </submittedName>
</protein>
<dbReference type="EMBL" id="MNCJ02000324">
    <property type="protein sequence ID" value="KAF5789145.1"/>
    <property type="molecule type" value="Genomic_DNA"/>
</dbReference>
<evidence type="ECO:0000256" key="1">
    <source>
        <dbReference type="SAM" id="Phobius"/>
    </source>
</evidence>
<dbReference type="Gramene" id="mRNA:HanXRQr2_Chr09g0367531">
    <property type="protein sequence ID" value="mRNA:HanXRQr2_Chr09g0367531"/>
    <property type="gene ID" value="HanXRQr2_Chr09g0367531"/>
</dbReference>
<reference evidence="2" key="1">
    <citation type="journal article" date="2017" name="Nature">
        <title>The sunflower genome provides insights into oil metabolism, flowering and Asterid evolution.</title>
        <authorList>
            <person name="Badouin H."/>
            <person name="Gouzy J."/>
            <person name="Grassa C.J."/>
            <person name="Murat F."/>
            <person name="Staton S.E."/>
            <person name="Cottret L."/>
            <person name="Lelandais-Briere C."/>
            <person name="Owens G.L."/>
            <person name="Carrere S."/>
            <person name="Mayjonade B."/>
            <person name="Legrand L."/>
            <person name="Gill N."/>
            <person name="Kane N.C."/>
            <person name="Bowers J.E."/>
            <person name="Hubner S."/>
            <person name="Bellec A."/>
            <person name="Berard A."/>
            <person name="Berges H."/>
            <person name="Blanchet N."/>
            <person name="Boniface M.C."/>
            <person name="Brunel D."/>
            <person name="Catrice O."/>
            <person name="Chaidir N."/>
            <person name="Claudel C."/>
            <person name="Donnadieu C."/>
            <person name="Faraut T."/>
            <person name="Fievet G."/>
            <person name="Helmstetter N."/>
            <person name="King M."/>
            <person name="Knapp S.J."/>
            <person name="Lai Z."/>
            <person name="Le Paslier M.C."/>
            <person name="Lippi Y."/>
            <person name="Lorenzon L."/>
            <person name="Mandel J.R."/>
            <person name="Marage G."/>
            <person name="Marchand G."/>
            <person name="Marquand E."/>
            <person name="Bret-Mestries E."/>
            <person name="Morien E."/>
            <person name="Nambeesan S."/>
            <person name="Nguyen T."/>
            <person name="Pegot-Espagnet P."/>
            <person name="Pouilly N."/>
            <person name="Raftis F."/>
            <person name="Sallet E."/>
            <person name="Schiex T."/>
            <person name="Thomas J."/>
            <person name="Vandecasteele C."/>
            <person name="Vares D."/>
            <person name="Vear F."/>
            <person name="Vautrin S."/>
            <person name="Crespi M."/>
            <person name="Mangin B."/>
            <person name="Burke J.M."/>
            <person name="Salse J."/>
            <person name="Munos S."/>
            <person name="Vincourt P."/>
            <person name="Rieseberg L.H."/>
            <person name="Langlade N.B."/>
        </authorList>
    </citation>
    <scope>NUCLEOTIDE SEQUENCE</scope>
    <source>
        <tissue evidence="2">Leaves</tissue>
    </source>
</reference>
<accession>A0A9K3I356</accession>
<proteinExistence type="predicted"/>
<keyword evidence="1" id="KW-1133">Transmembrane helix</keyword>
<comment type="caution">
    <text evidence="2">The sequence shown here is derived from an EMBL/GenBank/DDBJ whole genome shotgun (WGS) entry which is preliminary data.</text>
</comment>
<keyword evidence="1" id="KW-0812">Transmembrane</keyword>
<sequence>MALVRFEEDLNCITLLCLLIRYGFCFSFIIVYCYFSVLVDTDSLVLLS</sequence>
<dbReference type="Proteomes" id="UP000215914">
    <property type="component" value="Unassembled WGS sequence"/>
</dbReference>
<keyword evidence="3" id="KW-1185">Reference proteome</keyword>
<gene>
    <name evidence="2" type="ORF">HanXRQr2_Chr09g0367531</name>
</gene>
<evidence type="ECO:0000313" key="3">
    <source>
        <dbReference type="Proteomes" id="UP000215914"/>
    </source>
</evidence>